<dbReference type="InterPro" id="IPR010982">
    <property type="entry name" value="Lambda_DNA-bd_dom_sf"/>
</dbReference>
<evidence type="ECO:0000313" key="3">
    <source>
        <dbReference type="Proteomes" id="UP001552594"/>
    </source>
</evidence>
<protein>
    <submittedName>
        <fullName evidence="2">Helix-turn-helix transcriptional regulator</fullName>
    </submittedName>
</protein>
<dbReference type="PROSITE" id="PS50943">
    <property type="entry name" value="HTH_CROC1"/>
    <property type="match status" value="1"/>
</dbReference>
<reference evidence="2 3" key="1">
    <citation type="submission" date="2024-06" db="EMBL/GenBank/DDBJ databases">
        <title>The Natural Products Discovery Center: Release of the First 8490 Sequenced Strains for Exploring Actinobacteria Biosynthetic Diversity.</title>
        <authorList>
            <person name="Kalkreuter E."/>
            <person name="Kautsar S.A."/>
            <person name="Yang D."/>
            <person name="Bader C.D."/>
            <person name="Teijaro C.N."/>
            <person name="Fluegel L."/>
            <person name="Davis C.M."/>
            <person name="Simpson J.R."/>
            <person name="Lauterbach L."/>
            <person name="Steele A.D."/>
            <person name="Gui C."/>
            <person name="Meng S."/>
            <person name="Li G."/>
            <person name="Viehrig K."/>
            <person name="Ye F."/>
            <person name="Su P."/>
            <person name="Kiefer A.F."/>
            <person name="Nichols A."/>
            <person name="Cepeda A.J."/>
            <person name="Yan W."/>
            <person name="Fan B."/>
            <person name="Jiang Y."/>
            <person name="Adhikari A."/>
            <person name="Zheng C.-J."/>
            <person name="Schuster L."/>
            <person name="Cowan T.M."/>
            <person name="Smanski M.J."/>
            <person name="Chevrette M.G."/>
            <person name="De Carvalho L.P.S."/>
            <person name="Shen B."/>
        </authorList>
    </citation>
    <scope>NUCLEOTIDE SEQUENCE [LARGE SCALE GENOMIC DNA]</scope>
    <source>
        <strain evidence="2 3">NPDC052347</strain>
    </source>
</reference>
<dbReference type="EMBL" id="JBFAUK010000003">
    <property type="protein sequence ID" value="MEV5505757.1"/>
    <property type="molecule type" value="Genomic_DNA"/>
</dbReference>
<comment type="caution">
    <text evidence="2">The sequence shown here is derived from an EMBL/GenBank/DDBJ whole genome shotgun (WGS) entry which is preliminary data.</text>
</comment>
<proteinExistence type="predicted"/>
<dbReference type="InterPro" id="IPR001387">
    <property type="entry name" value="Cro/C1-type_HTH"/>
</dbReference>
<sequence length="116" mass="13081">MTDHQAFGKRVQFYRGRRRLSQRQLGELLHRTEDWVYRVESGRIPVNNVKMLMDLADALRVHLEDLQGAPSLLEDHGDDKGSVPAIRAALLADRGCAHRRLTADGARTSQRPALAL</sequence>
<keyword evidence="3" id="KW-1185">Reference proteome</keyword>
<dbReference type="Gene3D" id="1.10.260.40">
    <property type="entry name" value="lambda repressor-like DNA-binding domains"/>
    <property type="match status" value="1"/>
</dbReference>
<dbReference type="Pfam" id="PF13560">
    <property type="entry name" value="HTH_31"/>
    <property type="match status" value="1"/>
</dbReference>
<dbReference type="SMART" id="SM00530">
    <property type="entry name" value="HTH_XRE"/>
    <property type="match status" value="1"/>
</dbReference>
<evidence type="ECO:0000313" key="2">
    <source>
        <dbReference type="EMBL" id="MEV5505757.1"/>
    </source>
</evidence>
<gene>
    <name evidence="2" type="ORF">AB0L16_04675</name>
</gene>
<dbReference type="RefSeq" id="WP_193553487.1">
    <property type="nucleotide sequence ID" value="NZ_JBFAUK010000003.1"/>
</dbReference>
<dbReference type="Proteomes" id="UP001552594">
    <property type="component" value="Unassembled WGS sequence"/>
</dbReference>
<dbReference type="CDD" id="cd00093">
    <property type="entry name" value="HTH_XRE"/>
    <property type="match status" value="1"/>
</dbReference>
<feature type="domain" description="HTH cro/C1-type" evidence="1">
    <location>
        <begin position="11"/>
        <end position="66"/>
    </location>
</feature>
<evidence type="ECO:0000259" key="1">
    <source>
        <dbReference type="PROSITE" id="PS50943"/>
    </source>
</evidence>
<name>A0ABV3JS96_STRON</name>
<dbReference type="SUPFAM" id="SSF47413">
    <property type="entry name" value="lambda repressor-like DNA-binding domains"/>
    <property type="match status" value="1"/>
</dbReference>
<organism evidence="2 3">
    <name type="scientific">Streptomyces orinoci</name>
    <name type="common">Streptoverticillium orinoci</name>
    <dbReference type="NCBI Taxonomy" id="67339"/>
    <lineage>
        <taxon>Bacteria</taxon>
        <taxon>Bacillati</taxon>
        <taxon>Actinomycetota</taxon>
        <taxon>Actinomycetes</taxon>
        <taxon>Kitasatosporales</taxon>
        <taxon>Streptomycetaceae</taxon>
        <taxon>Streptomyces</taxon>
    </lineage>
</organism>
<accession>A0ABV3JS96</accession>